<dbReference type="Pfam" id="PF16064">
    <property type="entry name" value="DUF4806"/>
    <property type="match status" value="1"/>
</dbReference>
<evidence type="ECO:0000313" key="2">
    <source>
        <dbReference type="EMBL" id="KAL1279305.1"/>
    </source>
</evidence>
<proteinExistence type="predicted"/>
<gene>
    <name evidence="2" type="ORF">QQF64_025978</name>
</gene>
<evidence type="ECO:0000259" key="1">
    <source>
        <dbReference type="Pfam" id="PF16064"/>
    </source>
</evidence>
<dbReference type="EMBL" id="JAYMGO010000003">
    <property type="protein sequence ID" value="KAL1279305.1"/>
    <property type="molecule type" value="Genomic_DNA"/>
</dbReference>
<feature type="non-terminal residue" evidence="2">
    <location>
        <position position="188"/>
    </location>
</feature>
<dbReference type="InterPro" id="IPR032071">
    <property type="entry name" value="DUF4806"/>
</dbReference>
<sequence>MPARPDMTCHGTGPDMTDHAIVTPQDAMTDPVVMPPGPLPGQVMMKDRSTVTSPAPLERPRHDAVTENGRWTFPLPWDAMHIERMETLEDFQREEQRLCDAQAFDTLVLQIARIGGKNTKDCVHKVRDRLFTNALMAQFNMKGKGKKGKKSLEKTRIYRAIKGCAVAVRLELPKHPKHPHLGHFCHYP</sequence>
<dbReference type="Proteomes" id="UP001558613">
    <property type="component" value="Unassembled WGS sequence"/>
</dbReference>
<organism evidence="2 3">
    <name type="scientific">Cirrhinus molitorella</name>
    <name type="common">mud carp</name>
    <dbReference type="NCBI Taxonomy" id="172907"/>
    <lineage>
        <taxon>Eukaryota</taxon>
        <taxon>Metazoa</taxon>
        <taxon>Chordata</taxon>
        <taxon>Craniata</taxon>
        <taxon>Vertebrata</taxon>
        <taxon>Euteleostomi</taxon>
        <taxon>Actinopterygii</taxon>
        <taxon>Neopterygii</taxon>
        <taxon>Teleostei</taxon>
        <taxon>Ostariophysi</taxon>
        <taxon>Cypriniformes</taxon>
        <taxon>Cyprinidae</taxon>
        <taxon>Labeoninae</taxon>
        <taxon>Labeonini</taxon>
        <taxon>Cirrhinus</taxon>
    </lineage>
</organism>
<accession>A0ABR3NQZ0</accession>
<feature type="domain" description="DUF4806" evidence="1">
    <location>
        <begin position="86"/>
        <end position="157"/>
    </location>
</feature>
<name>A0ABR3NQZ0_9TELE</name>
<reference evidence="2 3" key="1">
    <citation type="submission" date="2023-09" db="EMBL/GenBank/DDBJ databases">
        <authorList>
            <person name="Wang M."/>
        </authorList>
    </citation>
    <scope>NUCLEOTIDE SEQUENCE [LARGE SCALE GENOMIC DNA]</scope>
    <source>
        <strain evidence="2">GT-2023</strain>
        <tissue evidence="2">Liver</tissue>
    </source>
</reference>
<comment type="caution">
    <text evidence="2">The sequence shown here is derived from an EMBL/GenBank/DDBJ whole genome shotgun (WGS) entry which is preliminary data.</text>
</comment>
<evidence type="ECO:0000313" key="3">
    <source>
        <dbReference type="Proteomes" id="UP001558613"/>
    </source>
</evidence>
<protein>
    <recommendedName>
        <fullName evidence="1">DUF4806 domain-containing protein</fullName>
    </recommendedName>
</protein>
<keyword evidence="3" id="KW-1185">Reference proteome</keyword>